<dbReference type="AlphaFoldDB" id="A0A8H4EI07"/>
<evidence type="ECO:0000313" key="1">
    <source>
        <dbReference type="EMBL" id="KAF0488028.1"/>
    </source>
</evidence>
<proteinExistence type="predicted"/>
<gene>
    <name evidence="1" type="ORF">F8M41_022422</name>
</gene>
<keyword evidence="2" id="KW-1185">Reference proteome</keyword>
<name>A0A8H4EI07_GIGMA</name>
<dbReference type="EMBL" id="WTPW01000694">
    <property type="protein sequence ID" value="KAF0488028.1"/>
    <property type="molecule type" value="Genomic_DNA"/>
</dbReference>
<organism evidence="1 2">
    <name type="scientific">Gigaspora margarita</name>
    <dbReference type="NCBI Taxonomy" id="4874"/>
    <lineage>
        <taxon>Eukaryota</taxon>
        <taxon>Fungi</taxon>
        <taxon>Fungi incertae sedis</taxon>
        <taxon>Mucoromycota</taxon>
        <taxon>Glomeromycotina</taxon>
        <taxon>Glomeromycetes</taxon>
        <taxon>Diversisporales</taxon>
        <taxon>Gigasporaceae</taxon>
        <taxon>Gigaspora</taxon>
    </lineage>
</organism>
<evidence type="ECO:0000313" key="2">
    <source>
        <dbReference type="Proteomes" id="UP000439903"/>
    </source>
</evidence>
<reference evidence="1 2" key="1">
    <citation type="journal article" date="2019" name="Environ. Microbiol.">
        <title>At the nexus of three kingdoms: the genome of the mycorrhizal fungus Gigaspora margarita provides insights into plant, endobacterial and fungal interactions.</title>
        <authorList>
            <person name="Venice F."/>
            <person name="Ghignone S."/>
            <person name="Salvioli di Fossalunga A."/>
            <person name="Amselem J."/>
            <person name="Novero M."/>
            <person name="Xianan X."/>
            <person name="Sedzielewska Toro K."/>
            <person name="Morin E."/>
            <person name="Lipzen A."/>
            <person name="Grigoriev I.V."/>
            <person name="Henrissat B."/>
            <person name="Martin F.M."/>
            <person name="Bonfante P."/>
        </authorList>
    </citation>
    <scope>NUCLEOTIDE SEQUENCE [LARGE SCALE GENOMIC DNA]</scope>
    <source>
        <strain evidence="1 2">BEG34</strain>
    </source>
</reference>
<protein>
    <submittedName>
        <fullName evidence="1">Uncharacterized protein</fullName>
    </submittedName>
</protein>
<dbReference type="OrthoDB" id="2384430at2759"/>
<sequence>MQKYIPEEEKETIQELLKFMVLKKNKTKALTYYQQFAEIGTNNRINPCYRKRNQVENDEEKKFEIEVDEYKDIEIEKKPPWIIKS</sequence>
<dbReference type="Proteomes" id="UP000439903">
    <property type="component" value="Unassembled WGS sequence"/>
</dbReference>
<accession>A0A8H4EI07</accession>
<comment type="caution">
    <text evidence="1">The sequence shown here is derived from an EMBL/GenBank/DDBJ whole genome shotgun (WGS) entry which is preliminary data.</text>
</comment>